<dbReference type="Proteomes" id="UP000824469">
    <property type="component" value="Unassembled WGS sequence"/>
</dbReference>
<evidence type="ECO:0000313" key="2">
    <source>
        <dbReference type="Proteomes" id="UP000824469"/>
    </source>
</evidence>
<feature type="non-terminal residue" evidence="1">
    <location>
        <position position="1"/>
    </location>
</feature>
<name>A0AA38CDL1_TAXCH</name>
<dbReference type="AlphaFoldDB" id="A0AA38CDL1"/>
<comment type="caution">
    <text evidence="1">The sequence shown here is derived from an EMBL/GenBank/DDBJ whole genome shotgun (WGS) entry which is preliminary data.</text>
</comment>
<dbReference type="EMBL" id="JAHRHJ020000010">
    <property type="protein sequence ID" value="KAH9298280.1"/>
    <property type="molecule type" value="Genomic_DNA"/>
</dbReference>
<reference evidence="1 2" key="1">
    <citation type="journal article" date="2021" name="Nat. Plants">
        <title>The Taxus genome provides insights into paclitaxel biosynthesis.</title>
        <authorList>
            <person name="Xiong X."/>
            <person name="Gou J."/>
            <person name="Liao Q."/>
            <person name="Li Y."/>
            <person name="Zhou Q."/>
            <person name="Bi G."/>
            <person name="Li C."/>
            <person name="Du R."/>
            <person name="Wang X."/>
            <person name="Sun T."/>
            <person name="Guo L."/>
            <person name="Liang H."/>
            <person name="Lu P."/>
            <person name="Wu Y."/>
            <person name="Zhang Z."/>
            <person name="Ro D.K."/>
            <person name="Shang Y."/>
            <person name="Huang S."/>
            <person name="Yan J."/>
        </authorList>
    </citation>
    <scope>NUCLEOTIDE SEQUENCE [LARGE SCALE GENOMIC DNA]</scope>
    <source>
        <strain evidence="1">Ta-2019</strain>
    </source>
</reference>
<accession>A0AA38CDL1</accession>
<proteinExistence type="predicted"/>
<evidence type="ECO:0000313" key="1">
    <source>
        <dbReference type="EMBL" id="KAH9298280.1"/>
    </source>
</evidence>
<protein>
    <submittedName>
        <fullName evidence="1">Uncharacterized protein</fullName>
    </submittedName>
</protein>
<organism evidence="1 2">
    <name type="scientific">Taxus chinensis</name>
    <name type="common">Chinese yew</name>
    <name type="synonym">Taxus wallichiana var. chinensis</name>
    <dbReference type="NCBI Taxonomy" id="29808"/>
    <lineage>
        <taxon>Eukaryota</taxon>
        <taxon>Viridiplantae</taxon>
        <taxon>Streptophyta</taxon>
        <taxon>Embryophyta</taxon>
        <taxon>Tracheophyta</taxon>
        <taxon>Spermatophyta</taxon>
        <taxon>Pinopsida</taxon>
        <taxon>Pinidae</taxon>
        <taxon>Conifers II</taxon>
        <taxon>Cupressales</taxon>
        <taxon>Taxaceae</taxon>
        <taxon>Taxus</taxon>
    </lineage>
</organism>
<sequence length="116" mass="12855">RVEWVAPSVEDLEKNEVSLLVIKCGLGEVIKSLVLMLGFSAVNNLIEEVDPGKGFLSSQVSGKETPYLPSGHEVGDQCTLEEIKMGGIRFKISKESMHIDLPREIKNAFEDVRAKR</sequence>
<gene>
    <name evidence="1" type="ORF">KI387_029962</name>
</gene>
<keyword evidence="2" id="KW-1185">Reference proteome</keyword>